<name>A0A518EQ42_9BACT</name>
<dbReference type="AlphaFoldDB" id="A0A518EQ42"/>
<dbReference type="Gene3D" id="3.40.33.10">
    <property type="entry name" value="CAP"/>
    <property type="match status" value="1"/>
</dbReference>
<feature type="signal peptide" evidence="1">
    <location>
        <begin position="1"/>
        <end position="28"/>
    </location>
</feature>
<evidence type="ECO:0000313" key="4">
    <source>
        <dbReference type="Proteomes" id="UP000320390"/>
    </source>
</evidence>
<sequence length="418" mass="47188" precursor="true">MRSPTSRRSTLFLALVVSVLAWPAEANARTFQRTAPVESDEEPETDAKLEAVRGLAEQMVRVPSNERRTELLEQIIEEARGHTASAEVLRGAILELWERSNRRLRARSSLRPFDKLLKARKQLDELRKSTIALIRNEVLYPYPCKAPDATPEAIQRFQRAQATIDGAVEKMRSIWHKSPEVKVPSALQEPLALALWTKRANRRIDQELAVKAHLPRPDLPPWVYGLPLKGEIPGDTVSLATFGSSLDEARALALGRAILELNGRHLEEALGAAEGRFEKVRIGHEFDQVRITNDYRQLFGLQVLAWDARLFAATRQHADYIWESGQFGHHQPSVEFGTFTARARRAGYPAMVYENCHQGSNDPFDVLVALTHSSEHHRTILLETAGEMATARSGLAWVQNYGLDTGFRSAIQWEAWRD</sequence>
<organism evidence="3 4">
    <name type="scientific">Saltatorellus ferox</name>
    <dbReference type="NCBI Taxonomy" id="2528018"/>
    <lineage>
        <taxon>Bacteria</taxon>
        <taxon>Pseudomonadati</taxon>
        <taxon>Planctomycetota</taxon>
        <taxon>Planctomycetia</taxon>
        <taxon>Planctomycetia incertae sedis</taxon>
        <taxon>Saltatorellus</taxon>
    </lineage>
</organism>
<dbReference type="PANTHER" id="PTHR31157:SF1">
    <property type="entry name" value="SCP DOMAIN-CONTAINING PROTEIN"/>
    <property type="match status" value="1"/>
</dbReference>
<dbReference type="SUPFAM" id="SSF55797">
    <property type="entry name" value="PR-1-like"/>
    <property type="match status" value="1"/>
</dbReference>
<dbReference type="CDD" id="cd05379">
    <property type="entry name" value="CAP_bacterial"/>
    <property type="match status" value="1"/>
</dbReference>
<evidence type="ECO:0000259" key="2">
    <source>
        <dbReference type="Pfam" id="PF00188"/>
    </source>
</evidence>
<dbReference type="EMBL" id="CP036434">
    <property type="protein sequence ID" value="QDV06217.1"/>
    <property type="molecule type" value="Genomic_DNA"/>
</dbReference>
<gene>
    <name evidence="3" type="ORF">Poly30_17240</name>
</gene>
<accession>A0A518EQ42</accession>
<keyword evidence="4" id="KW-1185">Reference proteome</keyword>
<keyword evidence="1" id="KW-0732">Signal</keyword>
<dbReference type="InterPro" id="IPR035940">
    <property type="entry name" value="CAP_sf"/>
</dbReference>
<reference evidence="3 4" key="1">
    <citation type="submission" date="2019-02" db="EMBL/GenBank/DDBJ databases">
        <title>Deep-cultivation of Planctomycetes and their phenomic and genomic characterization uncovers novel biology.</title>
        <authorList>
            <person name="Wiegand S."/>
            <person name="Jogler M."/>
            <person name="Boedeker C."/>
            <person name="Pinto D."/>
            <person name="Vollmers J."/>
            <person name="Rivas-Marin E."/>
            <person name="Kohn T."/>
            <person name="Peeters S.H."/>
            <person name="Heuer A."/>
            <person name="Rast P."/>
            <person name="Oberbeckmann S."/>
            <person name="Bunk B."/>
            <person name="Jeske O."/>
            <person name="Meyerdierks A."/>
            <person name="Storesund J.E."/>
            <person name="Kallscheuer N."/>
            <person name="Luecker S."/>
            <person name="Lage O.M."/>
            <person name="Pohl T."/>
            <person name="Merkel B.J."/>
            <person name="Hornburger P."/>
            <person name="Mueller R.-W."/>
            <person name="Bruemmer F."/>
            <person name="Labrenz M."/>
            <person name="Spormann A.M."/>
            <person name="Op den Camp H."/>
            <person name="Overmann J."/>
            <person name="Amann R."/>
            <person name="Jetten M.S.M."/>
            <person name="Mascher T."/>
            <person name="Medema M.H."/>
            <person name="Devos D.P."/>
            <person name="Kaster A.-K."/>
            <person name="Ovreas L."/>
            <person name="Rohde M."/>
            <person name="Galperin M.Y."/>
            <person name="Jogler C."/>
        </authorList>
    </citation>
    <scope>NUCLEOTIDE SEQUENCE [LARGE SCALE GENOMIC DNA]</scope>
    <source>
        <strain evidence="3 4">Poly30</strain>
    </source>
</reference>
<dbReference type="Pfam" id="PF00188">
    <property type="entry name" value="CAP"/>
    <property type="match status" value="1"/>
</dbReference>
<feature type="domain" description="SCP" evidence="2">
    <location>
        <begin position="290"/>
        <end position="393"/>
    </location>
</feature>
<dbReference type="Proteomes" id="UP000320390">
    <property type="component" value="Chromosome"/>
</dbReference>
<feature type="chain" id="PRO_5022160600" description="SCP domain-containing protein" evidence="1">
    <location>
        <begin position="29"/>
        <end position="418"/>
    </location>
</feature>
<proteinExistence type="predicted"/>
<dbReference type="InterPro" id="IPR014044">
    <property type="entry name" value="CAP_dom"/>
</dbReference>
<dbReference type="PANTHER" id="PTHR31157">
    <property type="entry name" value="SCP DOMAIN-CONTAINING PROTEIN"/>
    <property type="match status" value="1"/>
</dbReference>
<dbReference type="RefSeq" id="WP_145196203.1">
    <property type="nucleotide sequence ID" value="NZ_CP036434.1"/>
</dbReference>
<protein>
    <recommendedName>
        <fullName evidence="2">SCP domain-containing protein</fullName>
    </recommendedName>
</protein>
<evidence type="ECO:0000256" key="1">
    <source>
        <dbReference type="SAM" id="SignalP"/>
    </source>
</evidence>
<dbReference type="OrthoDB" id="9783944at2"/>
<evidence type="ECO:0000313" key="3">
    <source>
        <dbReference type="EMBL" id="QDV06217.1"/>
    </source>
</evidence>